<proteinExistence type="predicted"/>
<sequence length="132" mass="14840">MEFENSIGKYIYNESLNIGGYPMVEILQKEIDKQNLLGGKTSNSELGVSKFIDLIIPAGLLSFSNEYYSKGGEIGGSLDKIKIKEKTNGTVDNELFNKVFDLITKCPGNSRTRKNLEKFAKKNTKKRIIIKK</sequence>
<dbReference type="EMBL" id="MN739578">
    <property type="protein sequence ID" value="QHT14048.1"/>
    <property type="molecule type" value="Genomic_DNA"/>
</dbReference>
<name>A0A6C0DB00_9ZZZZ</name>
<protein>
    <submittedName>
        <fullName evidence="1">Uncharacterized protein</fullName>
    </submittedName>
</protein>
<evidence type="ECO:0000313" key="1">
    <source>
        <dbReference type="EMBL" id="QHT14048.1"/>
    </source>
</evidence>
<dbReference type="AlphaFoldDB" id="A0A6C0DB00"/>
<reference evidence="1" key="1">
    <citation type="journal article" date="2020" name="Nature">
        <title>Giant virus diversity and host interactions through global metagenomics.</title>
        <authorList>
            <person name="Schulz F."/>
            <person name="Roux S."/>
            <person name="Paez-Espino D."/>
            <person name="Jungbluth S."/>
            <person name="Walsh D.A."/>
            <person name="Denef V.J."/>
            <person name="McMahon K.D."/>
            <person name="Konstantinidis K.T."/>
            <person name="Eloe-Fadrosh E.A."/>
            <person name="Kyrpides N.C."/>
            <person name="Woyke T."/>
        </authorList>
    </citation>
    <scope>NUCLEOTIDE SEQUENCE</scope>
    <source>
        <strain evidence="1">GVMAG-M-3300023174-134</strain>
    </source>
</reference>
<organism evidence="1">
    <name type="scientific">viral metagenome</name>
    <dbReference type="NCBI Taxonomy" id="1070528"/>
    <lineage>
        <taxon>unclassified sequences</taxon>
        <taxon>metagenomes</taxon>
        <taxon>organismal metagenomes</taxon>
    </lineage>
</organism>
<accession>A0A6C0DB00</accession>